<dbReference type="InterPro" id="IPR026983">
    <property type="entry name" value="DHC"/>
</dbReference>
<dbReference type="EMBL" id="CAJOBD010049611">
    <property type="protein sequence ID" value="CAF4347353.1"/>
    <property type="molecule type" value="Genomic_DNA"/>
</dbReference>
<dbReference type="PANTHER" id="PTHR46961">
    <property type="entry name" value="DYNEIN HEAVY CHAIN 1, AXONEMAL-LIKE PROTEIN"/>
    <property type="match status" value="1"/>
</dbReference>
<dbReference type="GO" id="GO:0007018">
    <property type="term" value="P:microtubule-based movement"/>
    <property type="evidence" value="ECO:0007669"/>
    <property type="project" value="InterPro"/>
</dbReference>
<dbReference type="GO" id="GO:0045505">
    <property type="term" value="F:dynein intermediate chain binding"/>
    <property type="evidence" value="ECO:0007669"/>
    <property type="project" value="InterPro"/>
</dbReference>
<dbReference type="GO" id="GO:0030286">
    <property type="term" value="C:dynein complex"/>
    <property type="evidence" value="ECO:0007669"/>
    <property type="project" value="InterPro"/>
</dbReference>
<evidence type="ECO:0000313" key="3">
    <source>
        <dbReference type="Proteomes" id="UP000663864"/>
    </source>
</evidence>
<dbReference type="GO" id="GO:0051959">
    <property type="term" value="F:dynein light intermediate chain binding"/>
    <property type="evidence" value="ECO:0007669"/>
    <property type="project" value="InterPro"/>
</dbReference>
<organism evidence="1 3">
    <name type="scientific">Rotaria sordida</name>
    <dbReference type="NCBI Taxonomy" id="392033"/>
    <lineage>
        <taxon>Eukaryota</taxon>
        <taxon>Metazoa</taxon>
        <taxon>Spiralia</taxon>
        <taxon>Gnathifera</taxon>
        <taxon>Rotifera</taxon>
        <taxon>Eurotatoria</taxon>
        <taxon>Bdelloidea</taxon>
        <taxon>Philodinida</taxon>
        <taxon>Philodinidae</taxon>
        <taxon>Rotaria</taxon>
    </lineage>
</organism>
<evidence type="ECO:0000313" key="2">
    <source>
        <dbReference type="EMBL" id="CAF4347353.1"/>
    </source>
</evidence>
<evidence type="ECO:0000313" key="1">
    <source>
        <dbReference type="EMBL" id="CAF1540482.1"/>
    </source>
</evidence>
<name>A0A815W4C3_9BILA</name>
<comment type="caution">
    <text evidence="1">The sequence shown here is derived from an EMBL/GenBank/DDBJ whole genome shotgun (WGS) entry which is preliminary data.</text>
</comment>
<dbReference type="AlphaFoldDB" id="A0A815W4C3"/>
<protein>
    <submittedName>
        <fullName evidence="1">Uncharacterized protein</fullName>
    </submittedName>
</protein>
<dbReference type="PANTHER" id="PTHR46961:SF20">
    <property type="entry name" value="LOW QUALITY PROTEIN: DYNEIN BETA CHAIN, CILIARY-LIKE"/>
    <property type="match status" value="1"/>
</dbReference>
<dbReference type="EMBL" id="CAJNOT010013279">
    <property type="protein sequence ID" value="CAF1540482.1"/>
    <property type="molecule type" value="Genomic_DNA"/>
</dbReference>
<dbReference type="Proteomes" id="UP000663864">
    <property type="component" value="Unassembled WGS sequence"/>
</dbReference>
<gene>
    <name evidence="2" type="ORF">JBS370_LOCUS41815</name>
    <name evidence="1" type="ORF">ZHD862_LOCUS39055</name>
</gene>
<reference evidence="1" key="1">
    <citation type="submission" date="2021-02" db="EMBL/GenBank/DDBJ databases">
        <authorList>
            <person name="Nowell W R."/>
        </authorList>
    </citation>
    <scope>NUCLEOTIDE SEQUENCE</scope>
</reference>
<proteinExistence type="predicted"/>
<sequence length="105" mass="12171">MAELDLLLRNPQETHAGSPVEFLNEKAWGSIKALSLLPIFHGLDREIETSSKRWKKYVESEAPELEKPPGEWKSKSTMQQLCILRAVRPDRMLYALKYIQIIYSL</sequence>
<accession>A0A815W4C3</accession>
<dbReference type="Proteomes" id="UP000663836">
    <property type="component" value="Unassembled WGS sequence"/>
</dbReference>